<organism evidence="1 2">
    <name type="scientific">Propionispora vibrioides</name>
    <dbReference type="NCBI Taxonomy" id="112903"/>
    <lineage>
        <taxon>Bacteria</taxon>
        <taxon>Bacillati</taxon>
        <taxon>Bacillota</taxon>
        <taxon>Negativicutes</taxon>
        <taxon>Selenomonadales</taxon>
        <taxon>Sporomusaceae</taxon>
        <taxon>Propionispora</taxon>
    </lineage>
</organism>
<dbReference type="Proteomes" id="UP000198847">
    <property type="component" value="Unassembled WGS sequence"/>
</dbReference>
<name>A0A1H8WUV5_9FIRM</name>
<keyword evidence="2" id="KW-1185">Reference proteome</keyword>
<proteinExistence type="predicted"/>
<accession>A0A1H8WUV5</accession>
<reference evidence="1 2" key="1">
    <citation type="submission" date="2016-10" db="EMBL/GenBank/DDBJ databases">
        <authorList>
            <person name="de Groot N.N."/>
        </authorList>
    </citation>
    <scope>NUCLEOTIDE SEQUENCE [LARGE SCALE GENOMIC DNA]</scope>
    <source>
        <strain evidence="1 2">DSM 13305</strain>
    </source>
</reference>
<sequence>MKLYKLIITGNHTDFVIQYTVSTNFIAYNDCQFTGTEQEKYDQFLTELQKVMGELTINIKVKMTNKTVDRAFTKSVILSIKDVGDFIQKLSA</sequence>
<protein>
    <submittedName>
        <fullName evidence="1">Uncharacterized protein</fullName>
    </submittedName>
</protein>
<dbReference type="EMBL" id="FODY01000018">
    <property type="protein sequence ID" value="SEP31445.1"/>
    <property type="molecule type" value="Genomic_DNA"/>
</dbReference>
<dbReference type="AlphaFoldDB" id="A0A1H8WUV5"/>
<dbReference type="OrthoDB" id="1682821at2"/>
<dbReference type="RefSeq" id="WP_091748724.1">
    <property type="nucleotide sequence ID" value="NZ_FODY01000018.1"/>
</dbReference>
<evidence type="ECO:0000313" key="1">
    <source>
        <dbReference type="EMBL" id="SEP31445.1"/>
    </source>
</evidence>
<gene>
    <name evidence="1" type="ORF">SAMN04490178_11838</name>
</gene>
<evidence type="ECO:0000313" key="2">
    <source>
        <dbReference type="Proteomes" id="UP000198847"/>
    </source>
</evidence>